<dbReference type="FunFam" id="1.10.8.60:FF:000012">
    <property type="entry name" value="Replication factor C subunit 4"/>
    <property type="match status" value="1"/>
</dbReference>
<evidence type="ECO:0000313" key="6">
    <source>
        <dbReference type="EMBL" id="GMM47311.1"/>
    </source>
</evidence>
<proteinExistence type="inferred from homology"/>
<dbReference type="GO" id="GO:0031391">
    <property type="term" value="C:Elg1 RFC-like complex"/>
    <property type="evidence" value="ECO:0007669"/>
    <property type="project" value="TreeGrafter"/>
</dbReference>
<dbReference type="PANTHER" id="PTHR11669:SF5">
    <property type="entry name" value="REPLICATION FACTOR C SUBUNIT 2"/>
    <property type="match status" value="1"/>
</dbReference>
<keyword evidence="4" id="KW-0067">ATP-binding</keyword>
<evidence type="ECO:0000256" key="4">
    <source>
        <dbReference type="ARBA" id="ARBA00022840"/>
    </source>
</evidence>
<organism evidence="6 7">
    <name type="scientific">Pichia kluyveri</name>
    <name type="common">Yeast</name>
    <dbReference type="NCBI Taxonomy" id="36015"/>
    <lineage>
        <taxon>Eukaryota</taxon>
        <taxon>Fungi</taxon>
        <taxon>Dikarya</taxon>
        <taxon>Ascomycota</taxon>
        <taxon>Saccharomycotina</taxon>
        <taxon>Pichiomycetes</taxon>
        <taxon>Pichiales</taxon>
        <taxon>Pichiaceae</taxon>
        <taxon>Pichia</taxon>
    </lineage>
</organism>
<evidence type="ECO:0000256" key="3">
    <source>
        <dbReference type="ARBA" id="ARBA00022741"/>
    </source>
</evidence>
<evidence type="ECO:0000256" key="2">
    <source>
        <dbReference type="ARBA" id="ARBA00022705"/>
    </source>
</evidence>
<dbReference type="FunFam" id="3.40.50.300:FF:000952">
    <property type="entry name" value="Replication factor C subunit 2"/>
    <property type="match status" value="1"/>
</dbReference>
<dbReference type="Pfam" id="PF08542">
    <property type="entry name" value="Rep_fac_C"/>
    <property type="match status" value="1"/>
</dbReference>
<keyword evidence="3" id="KW-0547">Nucleotide-binding</keyword>
<dbReference type="Gene3D" id="1.10.8.60">
    <property type="match status" value="1"/>
</dbReference>
<accession>A0AAV5R714</accession>
<name>A0AAV5R714_PICKL</name>
<dbReference type="Proteomes" id="UP001378960">
    <property type="component" value="Unassembled WGS sequence"/>
</dbReference>
<keyword evidence="2" id="KW-0235">DNA replication</keyword>
<dbReference type="Pfam" id="PF00004">
    <property type="entry name" value="AAA"/>
    <property type="match status" value="1"/>
</dbReference>
<dbReference type="SUPFAM" id="SSF48019">
    <property type="entry name" value="post-AAA+ oligomerization domain-like"/>
    <property type="match status" value="1"/>
</dbReference>
<sequence length="389" mass="43818">MTYPLNLELPWVEKYRPYTLNDIVGNKETINALKNIAKDGNLPHLIISGLPGIGKTTAALALSRDLLNNDEKLIKEAVLELNASDDRGIDIVRNLIKTFAQKKVTLPYNRQKIIILDEADSITSSAQQALRRTMEIYSSSTRFIFACNQSNKIIEPLQSRCSILRFNKLGDEEILTILKRVLDNENINTFTDDGLAALVFTSDGDMRQGINNLQSVYYGFKMINNENVFKLVDTPNPIIINKMIKMALRGSIDESIVILDSLIERGHSCIDIINICFRVSKTLQEVDNETVLTVLLLERLKAKEAKRRETGEDKIRAEAVKMKVVVKESEIQDIIRDVVRELPQGTSHISVKRLVQMVSDSRDGNIDVAVVEKVVNKMYSVSMNVVSLV</sequence>
<dbReference type="InterPro" id="IPR047854">
    <property type="entry name" value="RFC_lid"/>
</dbReference>
<dbReference type="PANTHER" id="PTHR11669">
    <property type="entry name" value="REPLICATION FACTOR C / DNA POLYMERASE III GAMMA-TAU SUBUNIT"/>
    <property type="match status" value="1"/>
</dbReference>
<comment type="caution">
    <text evidence="6">The sequence shown here is derived from an EMBL/GenBank/DDBJ whole genome shotgun (WGS) entry which is preliminary data.</text>
</comment>
<keyword evidence="7" id="KW-1185">Reference proteome</keyword>
<gene>
    <name evidence="6" type="ORF">DAPK24_038860</name>
</gene>
<dbReference type="InterPro" id="IPR050238">
    <property type="entry name" value="DNA_Rep/Repair_Clamp_Loader"/>
</dbReference>
<dbReference type="InterPro" id="IPR027417">
    <property type="entry name" value="P-loop_NTPase"/>
</dbReference>
<reference evidence="6 7" key="1">
    <citation type="journal article" date="2023" name="Elife">
        <title>Identification of key yeast species and microbe-microbe interactions impacting larval growth of Drosophila in the wild.</title>
        <authorList>
            <person name="Mure A."/>
            <person name="Sugiura Y."/>
            <person name="Maeda R."/>
            <person name="Honda K."/>
            <person name="Sakurai N."/>
            <person name="Takahashi Y."/>
            <person name="Watada M."/>
            <person name="Katoh T."/>
            <person name="Gotoh A."/>
            <person name="Gotoh Y."/>
            <person name="Taniguchi I."/>
            <person name="Nakamura K."/>
            <person name="Hayashi T."/>
            <person name="Katayama T."/>
            <person name="Uemura T."/>
            <person name="Hattori Y."/>
        </authorList>
    </citation>
    <scope>NUCLEOTIDE SEQUENCE [LARGE SCALE GENOMIC DNA]</scope>
    <source>
        <strain evidence="6 7">PK-24</strain>
    </source>
</reference>
<dbReference type="CDD" id="cd00009">
    <property type="entry name" value="AAA"/>
    <property type="match status" value="1"/>
</dbReference>
<dbReference type="NCBIfam" id="NF001679">
    <property type="entry name" value="PRK00440.1"/>
    <property type="match status" value="1"/>
</dbReference>
<evidence type="ECO:0000259" key="5">
    <source>
        <dbReference type="SMART" id="SM00382"/>
    </source>
</evidence>
<dbReference type="GO" id="GO:0005663">
    <property type="term" value="C:DNA replication factor C complex"/>
    <property type="evidence" value="ECO:0007669"/>
    <property type="project" value="TreeGrafter"/>
</dbReference>
<dbReference type="GO" id="GO:0016887">
    <property type="term" value="F:ATP hydrolysis activity"/>
    <property type="evidence" value="ECO:0007669"/>
    <property type="project" value="InterPro"/>
</dbReference>
<evidence type="ECO:0000256" key="1">
    <source>
        <dbReference type="ARBA" id="ARBA00005378"/>
    </source>
</evidence>
<dbReference type="GO" id="GO:0005524">
    <property type="term" value="F:ATP binding"/>
    <property type="evidence" value="ECO:0007669"/>
    <property type="project" value="UniProtKB-KW"/>
</dbReference>
<dbReference type="CDD" id="cd18140">
    <property type="entry name" value="HLD_clamp_RFC"/>
    <property type="match status" value="1"/>
</dbReference>
<protein>
    <submittedName>
        <fullName evidence="6">Replication factor C subunit 4</fullName>
    </submittedName>
</protein>
<dbReference type="GO" id="GO:0003677">
    <property type="term" value="F:DNA binding"/>
    <property type="evidence" value="ECO:0007669"/>
    <property type="project" value="InterPro"/>
</dbReference>
<dbReference type="Gene3D" id="1.20.272.10">
    <property type="match status" value="1"/>
</dbReference>
<evidence type="ECO:0000313" key="7">
    <source>
        <dbReference type="Proteomes" id="UP001378960"/>
    </source>
</evidence>
<dbReference type="Gene3D" id="3.40.50.300">
    <property type="entry name" value="P-loop containing nucleotide triphosphate hydrolases"/>
    <property type="match status" value="1"/>
</dbReference>
<dbReference type="AlphaFoldDB" id="A0AAV5R714"/>
<dbReference type="GO" id="GO:0006281">
    <property type="term" value="P:DNA repair"/>
    <property type="evidence" value="ECO:0007669"/>
    <property type="project" value="TreeGrafter"/>
</dbReference>
<dbReference type="InterPro" id="IPR013748">
    <property type="entry name" value="Rep_factorC_C"/>
</dbReference>
<dbReference type="InterPro" id="IPR003593">
    <property type="entry name" value="AAA+_ATPase"/>
</dbReference>
<dbReference type="GO" id="GO:0031390">
    <property type="term" value="C:Ctf18 RFC-like complex"/>
    <property type="evidence" value="ECO:0007669"/>
    <property type="project" value="TreeGrafter"/>
</dbReference>
<comment type="similarity">
    <text evidence="1">Belongs to the activator 1 small subunits family.</text>
</comment>
<dbReference type="EMBL" id="BTGB01000005">
    <property type="protein sequence ID" value="GMM47311.1"/>
    <property type="molecule type" value="Genomic_DNA"/>
</dbReference>
<dbReference type="GO" id="GO:0006271">
    <property type="term" value="P:DNA strand elongation involved in DNA replication"/>
    <property type="evidence" value="ECO:0007669"/>
    <property type="project" value="UniProtKB-ARBA"/>
</dbReference>
<dbReference type="SMART" id="SM00382">
    <property type="entry name" value="AAA"/>
    <property type="match status" value="1"/>
</dbReference>
<dbReference type="InterPro" id="IPR008921">
    <property type="entry name" value="DNA_pol3_clamp-load_cplx_C"/>
</dbReference>
<dbReference type="SUPFAM" id="SSF52540">
    <property type="entry name" value="P-loop containing nucleoside triphosphate hydrolases"/>
    <property type="match status" value="1"/>
</dbReference>
<dbReference type="InterPro" id="IPR003959">
    <property type="entry name" value="ATPase_AAA_core"/>
</dbReference>
<dbReference type="GO" id="GO:0003689">
    <property type="term" value="F:DNA clamp loader activity"/>
    <property type="evidence" value="ECO:0007669"/>
    <property type="project" value="TreeGrafter"/>
</dbReference>
<feature type="domain" description="AAA+ ATPase" evidence="5">
    <location>
        <begin position="41"/>
        <end position="188"/>
    </location>
</feature>
<dbReference type="GO" id="GO:0031389">
    <property type="term" value="C:Rad17 RFC-like complex"/>
    <property type="evidence" value="ECO:0007669"/>
    <property type="project" value="TreeGrafter"/>
</dbReference>